<evidence type="ECO:0000259" key="1">
    <source>
        <dbReference type="Pfam" id="PF07929"/>
    </source>
</evidence>
<feature type="domain" description="Plasmid pRiA4b Orf3-like" evidence="1">
    <location>
        <begin position="9"/>
        <end position="178"/>
    </location>
</feature>
<dbReference type="PANTHER" id="PTHR41878">
    <property type="entry name" value="LEXA REPRESSOR-RELATED"/>
    <property type="match status" value="1"/>
</dbReference>
<dbReference type="Pfam" id="PF07929">
    <property type="entry name" value="PRiA4_ORF3"/>
    <property type="match status" value="1"/>
</dbReference>
<accession>A0ABX1QEK0</accession>
<dbReference type="EMBL" id="WTVQ01000023">
    <property type="protein sequence ID" value="NMG75927.1"/>
    <property type="molecule type" value="Genomic_DNA"/>
</dbReference>
<dbReference type="Proteomes" id="UP000648984">
    <property type="component" value="Unassembled WGS sequence"/>
</dbReference>
<dbReference type="Gene3D" id="3.10.290.30">
    <property type="entry name" value="MM3350-like"/>
    <property type="match status" value="1"/>
</dbReference>
<keyword evidence="3" id="KW-1185">Reference proteome</keyword>
<dbReference type="InterPro" id="IPR012912">
    <property type="entry name" value="Plasmid_pRiA4b_Orf3-like"/>
</dbReference>
<dbReference type="InterPro" id="IPR024047">
    <property type="entry name" value="MM3350-like_sf"/>
</dbReference>
<evidence type="ECO:0000313" key="3">
    <source>
        <dbReference type="Proteomes" id="UP000648984"/>
    </source>
</evidence>
<name>A0ABX1QEK0_9RHOO</name>
<comment type="caution">
    <text evidence="2">The sequence shown here is derived from an EMBL/GenBank/DDBJ whole genome shotgun (WGS) entry which is preliminary data.</text>
</comment>
<reference evidence="2 3" key="1">
    <citation type="submission" date="2019-12" db="EMBL/GenBank/DDBJ databases">
        <title>Comparative genomics gives insights into the taxonomy of the Azoarcus-Aromatoleum group and reveals separate origins of nif in the plant-associated Azoarcus and non-plant-associated Aromatoleum sub-groups.</title>
        <authorList>
            <person name="Lafos M."/>
            <person name="Maluk M."/>
            <person name="Batista M."/>
            <person name="Junghare M."/>
            <person name="Carmona M."/>
            <person name="Faoro H."/>
            <person name="Cruz L.M."/>
            <person name="Battistoni F."/>
            <person name="De Souza E."/>
            <person name="Pedrosa F."/>
            <person name="Chen W.-M."/>
            <person name="Poole P.S."/>
            <person name="Dixon R.A."/>
            <person name="James E.K."/>
        </authorList>
    </citation>
    <scope>NUCLEOTIDE SEQUENCE [LARGE SCALE GENOMIC DNA]</scope>
    <source>
        <strain evidence="2 3">22Lin</strain>
    </source>
</reference>
<gene>
    <name evidence="2" type="ORF">GPA25_14255</name>
</gene>
<dbReference type="RefSeq" id="WP_169261081.1">
    <property type="nucleotide sequence ID" value="NZ_WTVQ01000023.1"/>
</dbReference>
<dbReference type="SUPFAM" id="SSF159941">
    <property type="entry name" value="MM3350-like"/>
    <property type="match status" value="1"/>
</dbReference>
<organism evidence="2 3">
    <name type="scientific">Aromatoleum diolicum</name>
    <dbReference type="NCBI Taxonomy" id="75796"/>
    <lineage>
        <taxon>Bacteria</taxon>
        <taxon>Pseudomonadati</taxon>
        <taxon>Pseudomonadota</taxon>
        <taxon>Betaproteobacteria</taxon>
        <taxon>Rhodocyclales</taxon>
        <taxon>Rhodocyclaceae</taxon>
        <taxon>Aromatoleum</taxon>
    </lineage>
</organism>
<dbReference type="PANTHER" id="PTHR41878:SF1">
    <property type="entry name" value="TNPR PROTEIN"/>
    <property type="match status" value="1"/>
</dbReference>
<proteinExistence type="predicted"/>
<protein>
    <submittedName>
        <fullName evidence="2">Plasmid pRiA4b ORF-3 family protein</fullName>
    </submittedName>
</protein>
<evidence type="ECO:0000313" key="2">
    <source>
        <dbReference type="EMBL" id="NMG75927.1"/>
    </source>
</evidence>
<sequence length="194" mass="22144">MTEKQTVPTYTLRIELEGIEPLVWRRLLVDGNISLSKLHHYIQAAMGWANAHRHEFEIGGKVFADPHPEDDLSRPVSDERRTRLSKLVKAADHFLYRYDFGDSWSHRVIVEAVSGDESEPKGYAYVAAGERACPPEDVGGTDQYAEFVEAITKRPGSEEAKDWLQWAGADFDPERFDRIATNAALLRMGWNRWV</sequence>